<evidence type="ECO:0000313" key="3">
    <source>
        <dbReference type="EMBL" id="KAL3686220.1"/>
    </source>
</evidence>
<gene>
    <name evidence="3" type="ORF">R1sor_004242</name>
</gene>
<feature type="compositionally biased region" description="Polar residues" evidence="2">
    <location>
        <begin position="41"/>
        <end position="52"/>
    </location>
</feature>
<dbReference type="EMBL" id="JBJQOH010000006">
    <property type="protein sequence ID" value="KAL3686220.1"/>
    <property type="molecule type" value="Genomic_DNA"/>
</dbReference>
<accession>A0ABD3H3Y8</accession>
<sequence>MPSTAAWQPLQALPVLPAETCVIWPFRSPGRGDKMVTLNRISKSSNLGGPSSRSRDAEGGSPNSLKPNFLSTNLSRGSFSWSFVMRIALLSANSNTALSSSLDVDSECRCNDDSALAGPCLSEGPKNSFKLISLSFLRKSGSSSSSRRKSAKSCGRKPLLLEKIPFGKAGKYITVYVGQSSDQSVKYVISRRLLAHPLFQVLLKCSEDEFGEEYGVNDGVAVICDPALFVELVRAIDKNHWSVK</sequence>
<evidence type="ECO:0000256" key="2">
    <source>
        <dbReference type="SAM" id="MobiDB-lite"/>
    </source>
</evidence>
<dbReference type="AlphaFoldDB" id="A0ABD3H3Y8"/>
<dbReference type="InterPro" id="IPR003676">
    <property type="entry name" value="SAUR_fam"/>
</dbReference>
<name>A0ABD3H3Y8_9MARC</name>
<dbReference type="Pfam" id="PF02519">
    <property type="entry name" value="Auxin_inducible"/>
    <property type="match status" value="1"/>
</dbReference>
<feature type="region of interest" description="Disordered" evidence="2">
    <location>
        <begin position="41"/>
        <end position="67"/>
    </location>
</feature>
<reference evidence="3 4" key="1">
    <citation type="submission" date="2024-09" db="EMBL/GenBank/DDBJ databases">
        <title>Chromosome-scale assembly of Riccia sorocarpa.</title>
        <authorList>
            <person name="Paukszto L."/>
        </authorList>
    </citation>
    <scope>NUCLEOTIDE SEQUENCE [LARGE SCALE GENOMIC DNA]</scope>
    <source>
        <strain evidence="3">LP-2024</strain>
        <tissue evidence="3">Aerial parts of the thallus</tissue>
    </source>
</reference>
<dbReference type="Proteomes" id="UP001633002">
    <property type="component" value="Unassembled WGS sequence"/>
</dbReference>
<evidence type="ECO:0000313" key="4">
    <source>
        <dbReference type="Proteomes" id="UP001633002"/>
    </source>
</evidence>
<evidence type="ECO:0000256" key="1">
    <source>
        <dbReference type="ARBA" id="ARBA00006974"/>
    </source>
</evidence>
<keyword evidence="4" id="KW-1185">Reference proteome</keyword>
<comment type="similarity">
    <text evidence="1">Belongs to the ARG7 family.</text>
</comment>
<protein>
    <recommendedName>
        <fullName evidence="5">Small auxin up regulated protein</fullName>
    </recommendedName>
</protein>
<comment type="caution">
    <text evidence="3">The sequence shown here is derived from an EMBL/GenBank/DDBJ whole genome shotgun (WGS) entry which is preliminary data.</text>
</comment>
<proteinExistence type="inferred from homology"/>
<evidence type="ECO:0008006" key="5">
    <source>
        <dbReference type="Google" id="ProtNLM"/>
    </source>
</evidence>
<organism evidence="3 4">
    <name type="scientific">Riccia sorocarpa</name>
    <dbReference type="NCBI Taxonomy" id="122646"/>
    <lineage>
        <taxon>Eukaryota</taxon>
        <taxon>Viridiplantae</taxon>
        <taxon>Streptophyta</taxon>
        <taxon>Embryophyta</taxon>
        <taxon>Marchantiophyta</taxon>
        <taxon>Marchantiopsida</taxon>
        <taxon>Marchantiidae</taxon>
        <taxon>Marchantiales</taxon>
        <taxon>Ricciaceae</taxon>
        <taxon>Riccia</taxon>
    </lineage>
</organism>